<evidence type="ECO:0000256" key="9">
    <source>
        <dbReference type="SAM" id="MobiDB-lite"/>
    </source>
</evidence>
<dbReference type="Pfam" id="PF05712">
    <property type="entry name" value="MRG"/>
    <property type="match status" value="1"/>
</dbReference>
<feature type="region of interest" description="Disordered" evidence="9">
    <location>
        <begin position="209"/>
        <end position="236"/>
    </location>
</feature>
<dbReference type="Pfam" id="PF00320">
    <property type="entry name" value="GATA"/>
    <property type="match status" value="1"/>
</dbReference>
<dbReference type="InterPro" id="IPR053820">
    <property type="entry name" value="MSL3_chromo-like"/>
</dbReference>
<dbReference type="Gene3D" id="1.10.274.30">
    <property type="entry name" value="MRG domain"/>
    <property type="match status" value="1"/>
</dbReference>
<keyword evidence="12" id="KW-1185">Reference proteome</keyword>
<gene>
    <name evidence="11" type="ORF">AGERDE_LOCUS1875</name>
</gene>
<dbReference type="Gene3D" id="2.30.30.140">
    <property type="match status" value="1"/>
</dbReference>
<dbReference type="OrthoDB" id="515401at2759"/>
<dbReference type="PROSITE" id="PS51640">
    <property type="entry name" value="MRG"/>
    <property type="match status" value="1"/>
</dbReference>
<keyword evidence="8" id="KW-0863">Zinc-finger</keyword>
<feature type="region of interest" description="Disordered" evidence="9">
    <location>
        <begin position="439"/>
        <end position="490"/>
    </location>
</feature>
<feature type="compositionally biased region" description="Basic and acidic residues" evidence="9">
    <location>
        <begin position="140"/>
        <end position="149"/>
    </location>
</feature>
<evidence type="ECO:0000259" key="10">
    <source>
        <dbReference type="PROSITE" id="PS50114"/>
    </source>
</evidence>
<feature type="domain" description="GATA-type" evidence="10">
    <location>
        <begin position="497"/>
        <end position="550"/>
    </location>
</feature>
<dbReference type="InterPro" id="IPR038217">
    <property type="entry name" value="MRG_C_sf"/>
</dbReference>
<evidence type="ECO:0000313" key="12">
    <source>
        <dbReference type="Proteomes" id="UP000789831"/>
    </source>
</evidence>
<evidence type="ECO:0000256" key="6">
    <source>
        <dbReference type="ARBA" id="ARBA00023163"/>
    </source>
</evidence>
<feature type="compositionally biased region" description="Acidic residues" evidence="9">
    <location>
        <begin position="227"/>
        <end position="236"/>
    </location>
</feature>
<keyword evidence="5" id="KW-0805">Transcription regulation</keyword>
<feature type="region of interest" description="Disordered" evidence="9">
    <location>
        <begin position="140"/>
        <end position="175"/>
    </location>
</feature>
<keyword evidence="7" id="KW-0539">Nucleus</keyword>
<accession>A0A9N8VKS8</accession>
<evidence type="ECO:0000256" key="5">
    <source>
        <dbReference type="ARBA" id="ARBA00023015"/>
    </source>
</evidence>
<dbReference type="GO" id="GO:0008270">
    <property type="term" value="F:zinc ion binding"/>
    <property type="evidence" value="ECO:0007669"/>
    <property type="project" value="UniProtKB-KW"/>
</dbReference>
<dbReference type="SUPFAM" id="SSF54160">
    <property type="entry name" value="Chromo domain-like"/>
    <property type="match status" value="1"/>
</dbReference>
<protein>
    <recommendedName>
        <fullName evidence="3">Chromatin modification-related protein EAF3</fullName>
    </recommendedName>
</protein>
<dbReference type="PROSITE" id="PS50114">
    <property type="entry name" value="GATA_ZN_FINGER_2"/>
    <property type="match status" value="1"/>
</dbReference>
<comment type="similarity">
    <text evidence="2">Belongs to the MRG family.</text>
</comment>
<keyword evidence="6" id="KW-0804">Transcription</keyword>
<evidence type="ECO:0000256" key="4">
    <source>
        <dbReference type="ARBA" id="ARBA00022853"/>
    </source>
</evidence>
<dbReference type="PROSITE" id="PS00344">
    <property type="entry name" value="GATA_ZN_FINGER_1"/>
    <property type="match status" value="1"/>
</dbReference>
<proteinExistence type="inferred from homology"/>
<dbReference type="GO" id="GO:0000123">
    <property type="term" value="C:histone acetyltransferase complex"/>
    <property type="evidence" value="ECO:0007669"/>
    <property type="project" value="TreeGrafter"/>
</dbReference>
<evidence type="ECO:0000256" key="8">
    <source>
        <dbReference type="PROSITE-ProRule" id="PRU00094"/>
    </source>
</evidence>
<evidence type="ECO:0000256" key="3">
    <source>
        <dbReference type="ARBA" id="ARBA00018505"/>
    </source>
</evidence>
<keyword evidence="8" id="KW-0862">Zinc</keyword>
<comment type="subcellular location">
    <subcellularLocation>
        <location evidence="1">Nucleus</location>
    </subcellularLocation>
</comment>
<dbReference type="GO" id="GO:0005634">
    <property type="term" value="C:nucleus"/>
    <property type="evidence" value="ECO:0007669"/>
    <property type="project" value="UniProtKB-SubCell"/>
</dbReference>
<dbReference type="GO" id="GO:0043565">
    <property type="term" value="F:sequence-specific DNA binding"/>
    <property type="evidence" value="ECO:0007669"/>
    <property type="project" value="InterPro"/>
</dbReference>
<dbReference type="CDD" id="cd00202">
    <property type="entry name" value="ZnF_GATA"/>
    <property type="match status" value="1"/>
</dbReference>
<keyword evidence="8" id="KW-0479">Metal-binding</keyword>
<dbReference type="PANTHER" id="PTHR10880:SF15">
    <property type="entry name" value="MSL COMPLEX SUBUNIT 3"/>
    <property type="match status" value="1"/>
</dbReference>
<keyword evidence="4" id="KW-0156">Chromatin regulator</keyword>
<dbReference type="EMBL" id="CAJVPL010000140">
    <property type="protein sequence ID" value="CAG8453657.1"/>
    <property type="molecule type" value="Genomic_DNA"/>
</dbReference>
<feature type="compositionally biased region" description="Basic residues" evidence="9">
    <location>
        <begin position="454"/>
        <end position="467"/>
    </location>
</feature>
<dbReference type="InterPro" id="IPR013088">
    <property type="entry name" value="Znf_NHR/GATA"/>
</dbReference>
<dbReference type="InterPro" id="IPR000679">
    <property type="entry name" value="Znf_GATA"/>
</dbReference>
<dbReference type="Proteomes" id="UP000789831">
    <property type="component" value="Unassembled WGS sequence"/>
</dbReference>
<evidence type="ECO:0000256" key="7">
    <source>
        <dbReference type="ARBA" id="ARBA00023242"/>
    </source>
</evidence>
<dbReference type="Pfam" id="PF22732">
    <property type="entry name" value="MSL3_chromo-like"/>
    <property type="match status" value="1"/>
</dbReference>
<dbReference type="AlphaFoldDB" id="A0A9N8VKS8"/>
<dbReference type="InterPro" id="IPR016197">
    <property type="entry name" value="Chromo-like_dom_sf"/>
</dbReference>
<evidence type="ECO:0000256" key="1">
    <source>
        <dbReference type="ARBA" id="ARBA00004123"/>
    </source>
</evidence>
<reference evidence="11" key="1">
    <citation type="submission" date="2021-06" db="EMBL/GenBank/DDBJ databases">
        <authorList>
            <person name="Kallberg Y."/>
            <person name="Tangrot J."/>
            <person name="Rosling A."/>
        </authorList>
    </citation>
    <scope>NUCLEOTIDE SEQUENCE</scope>
    <source>
        <strain evidence="11">MT106</strain>
    </source>
</reference>
<dbReference type="GO" id="GO:0006325">
    <property type="term" value="P:chromatin organization"/>
    <property type="evidence" value="ECO:0007669"/>
    <property type="project" value="UniProtKB-KW"/>
</dbReference>
<feature type="compositionally biased region" description="Polar residues" evidence="9">
    <location>
        <begin position="150"/>
        <end position="171"/>
    </location>
</feature>
<organism evidence="11 12">
    <name type="scientific">Ambispora gerdemannii</name>
    <dbReference type="NCBI Taxonomy" id="144530"/>
    <lineage>
        <taxon>Eukaryota</taxon>
        <taxon>Fungi</taxon>
        <taxon>Fungi incertae sedis</taxon>
        <taxon>Mucoromycota</taxon>
        <taxon>Glomeromycotina</taxon>
        <taxon>Glomeromycetes</taxon>
        <taxon>Archaeosporales</taxon>
        <taxon>Ambisporaceae</taxon>
        <taxon>Ambispora</taxon>
    </lineage>
</organism>
<evidence type="ECO:0000313" key="11">
    <source>
        <dbReference type="EMBL" id="CAG8453657.1"/>
    </source>
</evidence>
<dbReference type="PANTHER" id="PTHR10880">
    <property type="entry name" value="MORTALITY FACTOR 4-LIKE PROTEIN"/>
    <property type="match status" value="1"/>
</dbReference>
<dbReference type="InterPro" id="IPR026541">
    <property type="entry name" value="MRG_dom"/>
</dbReference>
<dbReference type="GO" id="GO:0006355">
    <property type="term" value="P:regulation of DNA-templated transcription"/>
    <property type="evidence" value="ECO:0007669"/>
    <property type="project" value="InterPro"/>
</dbReference>
<dbReference type="SMART" id="SM00401">
    <property type="entry name" value="ZnF_GATA"/>
    <property type="match status" value="1"/>
</dbReference>
<name>A0A9N8VKS8_9GLOM</name>
<evidence type="ECO:0000256" key="2">
    <source>
        <dbReference type="ARBA" id="ARBA00009093"/>
    </source>
</evidence>
<sequence>MNDSSSLPNQNALMFEENEEVLCFQGSLLYKAKILKSEKCQTVDVLGSSVESSYYLLQFIESNSSIKDEWVVSSRILKLTSENLQKQIQLHEKFIQSIENNTFISKEELIKESMNRFSNSQINRNDSLFGNSASKIQRDNSELKVELTKNDSSTDNNETNIMRETQASLNNNDKESETLNSEFKEKDGILPLEEFSFDELNELYNNDYEEYSDSKSSSQEELKEQEESSCTDNESDVSDAHFEFPEFLMHKLCEDRENVVKHDKFISTPREITVKQILERWIIYQKVEDGFGSSIIRDNANVQHDAINIDIPHDDDNDESDESTSDFDSEIKDIYSEMAEGLMEHFDRVLIRNLLYTNEQPISHQNLKFSEIYGAEHLLRLLYQLPSFLELMKLTQHAIKELNYRCTQIMDFLIKNANEFFTTSSSTKTRKFKDLSKNAETRTTMRKTRETRNPVKRKRRKVTTKKPKLTERVAKRSTATTKKETEPSPKKPKINIVLEDYICENCVTTFSTQWRLGLNGERLCNACCVYERRHGKPRPYRTAYKARKSKNKR</sequence>
<dbReference type="SUPFAM" id="SSF57716">
    <property type="entry name" value="Glucocorticoid receptor-like (DNA-binding domain)"/>
    <property type="match status" value="1"/>
</dbReference>
<comment type="caution">
    <text evidence="11">The sequence shown here is derived from an EMBL/GenBank/DDBJ whole genome shotgun (WGS) entry which is preliminary data.</text>
</comment>
<dbReference type="Gene3D" id="3.30.50.10">
    <property type="entry name" value="Erythroid Transcription Factor GATA-1, subunit A"/>
    <property type="match status" value="1"/>
</dbReference>
<dbReference type="InterPro" id="IPR008676">
    <property type="entry name" value="MRG"/>
</dbReference>